<dbReference type="Gene3D" id="1.25.40.10">
    <property type="entry name" value="Tetratricopeptide repeat domain"/>
    <property type="match status" value="5"/>
</dbReference>
<evidence type="ECO:0000313" key="5">
    <source>
        <dbReference type="Proteomes" id="UP001600165"/>
    </source>
</evidence>
<organism evidence="4 5">
    <name type="scientific">Almyronema epifaneia S1</name>
    <dbReference type="NCBI Taxonomy" id="2991925"/>
    <lineage>
        <taxon>Bacteria</taxon>
        <taxon>Bacillati</taxon>
        <taxon>Cyanobacteriota</taxon>
        <taxon>Cyanophyceae</taxon>
        <taxon>Nodosilineales</taxon>
        <taxon>Nodosilineaceae</taxon>
        <taxon>Almyronema</taxon>
        <taxon>Almyronema epifaneia</taxon>
    </lineage>
</organism>
<comment type="caution">
    <text evidence="4">The sequence shown here is derived from an EMBL/GenBank/DDBJ whole genome shotgun (WGS) entry which is preliminary data.</text>
</comment>
<feature type="repeat" description="TPR" evidence="3">
    <location>
        <begin position="68"/>
        <end position="101"/>
    </location>
</feature>
<dbReference type="InterPro" id="IPR019734">
    <property type="entry name" value="TPR_rpt"/>
</dbReference>
<evidence type="ECO:0000256" key="1">
    <source>
        <dbReference type="ARBA" id="ARBA00022737"/>
    </source>
</evidence>
<gene>
    <name evidence="4" type="ORF">ACFVKH_03910</name>
</gene>
<dbReference type="Pfam" id="PF13432">
    <property type="entry name" value="TPR_16"/>
    <property type="match status" value="2"/>
</dbReference>
<dbReference type="SUPFAM" id="SSF48452">
    <property type="entry name" value="TPR-like"/>
    <property type="match status" value="2"/>
</dbReference>
<keyword evidence="2 3" id="KW-0802">TPR repeat</keyword>
<dbReference type="RefSeq" id="WP_377961888.1">
    <property type="nucleotide sequence ID" value="NZ_JBHZOL010000021.1"/>
</dbReference>
<dbReference type="Pfam" id="PF14559">
    <property type="entry name" value="TPR_19"/>
    <property type="match status" value="3"/>
</dbReference>
<dbReference type="PANTHER" id="PTHR44858">
    <property type="entry name" value="TETRATRICOPEPTIDE REPEAT PROTEIN 6"/>
    <property type="match status" value="1"/>
</dbReference>
<dbReference type="EMBL" id="JBHZOL010000021">
    <property type="protein sequence ID" value="MFE4105411.1"/>
    <property type="molecule type" value="Genomic_DNA"/>
</dbReference>
<dbReference type="Proteomes" id="UP001600165">
    <property type="component" value="Unassembled WGS sequence"/>
</dbReference>
<keyword evidence="1" id="KW-0677">Repeat</keyword>
<dbReference type="SMART" id="SM00028">
    <property type="entry name" value="TPR"/>
    <property type="match status" value="7"/>
</dbReference>
<evidence type="ECO:0000256" key="3">
    <source>
        <dbReference type="PROSITE-ProRule" id="PRU00339"/>
    </source>
</evidence>
<dbReference type="PANTHER" id="PTHR44858:SF1">
    <property type="entry name" value="UDP-N-ACETYLGLUCOSAMINE--PEPTIDE N-ACETYLGLUCOSAMINYLTRANSFERASE SPINDLY-RELATED"/>
    <property type="match status" value="1"/>
</dbReference>
<sequence length="760" mass="83434">MANKRKLTMALQALYLTAGLTLTNSLEVQPAIAQSSAVQAGYSFLERGWVDDAIQQFQQAVQQQPQSVAARLGLAVAYQRAGRDSEAWQAYQQVLSLEANNQPALTAIGQLGSYRPEWQAQGILALTQLLQINPDDSAAQAQRALLLGYQGRFAEAIADYERLLSNRPAPATILAAAQIYTYSGNYRQGLALFEQYLATGQPLSAAGATAYAQTLQQAGRPSEAIALLTQRLQSAPDDLELRSALAVAYQSNQQTEAALNTLAPLRDRPDARLPLARSLSQIARQAGETALYREAVLLYQQALVATANPSPGLVTEVADVFSEDPDFQATALQIYDQLLTASPYQPALQTKRLILAAELGELTPLELRSQLLSLLQPLPDDATLRQQIGQALIRLDHRDPALLPIYQDLIAAATPVDFLYFRLAQIEMAQGNWSAASAAIAAYQATPAGQQDLAAGLLLAELERQQGNLAASAQQYEAILSQSQSPQMIETALLGLSGIRQSQQRWEAALAAYEQILSRNPQSERGRLGQTYLALKLERLSVAAAETVLHDWLAAHPRLTPAEVSFELLDLVGALPPDAKRQTLYETLLAIAPDHIGVNRRYVQWLAQTDKAQALAYVQQLTQAEATPVGLYFVQGEVAQTLGELTLASQAYEAVLTQQPENTDALSALAGVRFQQRRLRQAETLYEQVLALKPQDWETRRILAELKLAQDQPIAALQQFSDLQGAEEASSLEQPPAHRIQHIEINFLRRRGFQPFWERY</sequence>
<feature type="repeat" description="TPR" evidence="3">
    <location>
        <begin position="663"/>
        <end position="696"/>
    </location>
</feature>
<name>A0ABW6IB81_9CYAN</name>
<protein>
    <submittedName>
        <fullName evidence="4">Tetratricopeptide repeat protein</fullName>
    </submittedName>
</protein>
<feature type="repeat" description="TPR" evidence="3">
    <location>
        <begin position="34"/>
        <end position="67"/>
    </location>
</feature>
<evidence type="ECO:0000313" key="4">
    <source>
        <dbReference type="EMBL" id="MFE4105411.1"/>
    </source>
</evidence>
<accession>A0ABW6IB81</accession>
<proteinExistence type="predicted"/>
<keyword evidence="5" id="KW-1185">Reference proteome</keyword>
<reference evidence="4 5" key="1">
    <citation type="submission" date="2024-10" db="EMBL/GenBank/DDBJ databases">
        <authorList>
            <person name="Ratan Roy A."/>
            <person name="Morales Sandoval P.H."/>
            <person name="De Los Santos Villalobos S."/>
            <person name="Chakraborty S."/>
            <person name="Mukherjee J."/>
        </authorList>
    </citation>
    <scope>NUCLEOTIDE SEQUENCE [LARGE SCALE GENOMIC DNA]</scope>
    <source>
        <strain evidence="4 5">S1</strain>
    </source>
</reference>
<dbReference type="InterPro" id="IPR011990">
    <property type="entry name" value="TPR-like_helical_dom_sf"/>
</dbReference>
<dbReference type="InterPro" id="IPR050498">
    <property type="entry name" value="Ycf3"/>
</dbReference>
<evidence type="ECO:0000256" key="2">
    <source>
        <dbReference type="ARBA" id="ARBA00022803"/>
    </source>
</evidence>
<dbReference type="PROSITE" id="PS50005">
    <property type="entry name" value="TPR"/>
    <property type="match status" value="3"/>
</dbReference>
<dbReference type="Pfam" id="PF13181">
    <property type="entry name" value="TPR_8"/>
    <property type="match status" value="1"/>
</dbReference>